<feature type="domain" description="Mycothiol-dependent maleylpyruvate isomerase metal-binding" evidence="2">
    <location>
        <begin position="12"/>
        <end position="137"/>
    </location>
</feature>
<gene>
    <name evidence="3" type="ORF">RHODO2019_01435</name>
</gene>
<name>A0ABY6P0K9_9NOCA</name>
<evidence type="ECO:0000259" key="2">
    <source>
        <dbReference type="Pfam" id="PF11716"/>
    </source>
</evidence>
<keyword evidence="3" id="KW-0808">Transferase</keyword>
<dbReference type="InterPro" id="IPR024344">
    <property type="entry name" value="MDMPI_metal-binding"/>
</dbReference>
<accession>A0ABY6P0K9</accession>
<dbReference type="InterPro" id="IPR017517">
    <property type="entry name" value="Maleyloyr_isom"/>
</dbReference>
<dbReference type="Pfam" id="PF11716">
    <property type="entry name" value="MDMPI_N"/>
    <property type="match status" value="1"/>
</dbReference>
<dbReference type="NCBIfam" id="TIGR03083">
    <property type="entry name" value="maleylpyruvate isomerase family mycothiol-dependent enzyme"/>
    <property type="match status" value="1"/>
</dbReference>
<keyword evidence="3" id="KW-0413">Isomerase</keyword>
<evidence type="ECO:0000313" key="4">
    <source>
        <dbReference type="Proteomes" id="UP001164965"/>
    </source>
</evidence>
<dbReference type="Pfam" id="PF07398">
    <property type="entry name" value="MDMPI_C"/>
    <property type="match status" value="1"/>
</dbReference>
<evidence type="ECO:0000313" key="3">
    <source>
        <dbReference type="EMBL" id="UZJ25197.1"/>
    </source>
</evidence>
<sequence length="251" mass="26835">MTPAPLDHTDLLTAITAETARLSAALGAAGLDAPVPSVPGWHTARLARHVGDAQRWAEAVVRTRATEFVAVTGLDDRTPPDDADGVAQWLVSGAQRLVVALTDAGPDTQVWSWAEQPSSGFWARWAVHETLLRRVDAELAAGLPVVVDPALAVDGVGHWLDVLALTDDGAHPLRGTGETVHLHATDHDGEWMLTRTPDGLRWTPGHARGDSALRAPAADLLRVLTRRRTLDGLDVLGDRAVLDDLLADTDF</sequence>
<keyword evidence="4" id="KW-1185">Reference proteome</keyword>
<dbReference type="InterPro" id="IPR010872">
    <property type="entry name" value="MDMPI_C-term_domain"/>
</dbReference>
<proteinExistence type="predicted"/>
<reference evidence="3" key="1">
    <citation type="submission" date="2022-10" db="EMBL/GenBank/DDBJ databases">
        <title>Rhodococcus sp.75.</title>
        <authorList>
            <person name="Sun M."/>
        </authorList>
    </citation>
    <scope>NUCLEOTIDE SEQUENCE</scope>
    <source>
        <strain evidence="3">75</strain>
    </source>
</reference>
<dbReference type="PANTHER" id="PTHR40758:SF1">
    <property type="entry name" value="CONSERVED PROTEIN"/>
    <property type="match status" value="1"/>
</dbReference>
<dbReference type="GO" id="GO:0016740">
    <property type="term" value="F:transferase activity"/>
    <property type="evidence" value="ECO:0007669"/>
    <property type="project" value="UniProtKB-KW"/>
</dbReference>
<dbReference type="GO" id="GO:0016853">
    <property type="term" value="F:isomerase activity"/>
    <property type="evidence" value="ECO:0007669"/>
    <property type="project" value="UniProtKB-KW"/>
</dbReference>
<organism evidence="3 4">
    <name type="scientific">Rhodococcus antarcticus</name>
    <dbReference type="NCBI Taxonomy" id="2987751"/>
    <lineage>
        <taxon>Bacteria</taxon>
        <taxon>Bacillati</taxon>
        <taxon>Actinomycetota</taxon>
        <taxon>Actinomycetes</taxon>
        <taxon>Mycobacteriales</taxon>
        <taxon>Nocardiaceae</taxon>
        <taxon>Rhodococcus</taxon>
    </lineage>
</organism>
<dbReference type="PANTHER" id="PTHR40758">
    <property type="entry name" value="CONSERVED PROTEIN"/>
    <property type="match status" value="1"/>
</dbReference>
<protein>
    <submittedName>
        <fullName evidence="3">Maleylpyruvate isomerase family mycothiol-dependent enzyme</fullName>
    </submittedName>
</protein>
<feature type="domain" description="MDMPI C-terminal" evidence="1">
    <location>
        <begin position="151"/>
        <end position="243"/>
    </location>
</feature>
<dbReference type="Proteomes" id="UP001164965">
    <property type="component" value="Chromosome"/>
</dbReference>
<dbReference type="RefSeq" id="WP_265383303.1">
    <property type="nucleotide sequence ID" value="NZ_CP110615.1"/>
</dbReference>
<evidence type="ECO:0000259" key="1">
    <source>
        <dbReference type="Pfam" id="PF07398"/>
    </source>
</evidence>
<dbReference type="EMBL" id="CP110615">
    <property type="protein sequence ID" value="UZJ25197.1"/>
    <property type="molecule type" value="Genomic_DNA"/>
</dbReference>